<evidence type="ECO:0000313" key="2">
    <source>
        <dbReference type="Proteomes" id="UP000184485"/>
    </source>
</evidence>
<gene>
    <name evidence="1" type="ORF">SAMN02745157_4544</name>
</gene>
<sequence length="127" mass="14524">MTASYTEPYAGLYAGETLTGIKFMKEDWAIRMYVRAGDRCDIRVRFQMPRCWRVTPMSQVESPMNGQVIGIETGLFLVEDSPFSRSFSEEIVLHDREMMRHFSIVTLGGVVDVLSTDFPELASCYHL</sequence>
<reference evidence="1 2" key="1">
    <citation type="submission" date="2016-11" db="EMBL/GenBank/DDBJ databases">
        <authorList>
            <person name="Jaros S."/>
            <person name="Januszkiewicz K."/>
            <person name="Wedrychowicz H."/>
        </authorList>
    </citation>
    <scope>NUCLEOTIDE SEQUENCE [LARGE SCALE GENOMIC DNA]</scope>
    <source>
        <strain evidence="1 2">DSM 19436</strain>
    </source>
</reference>
<keyword evidence="2" id="KW-1185">Reference proteome</keyword>
<protein>
    <submittedName>
        <fullName evidence="1">Uncharacterized protein</fullName>
    </submittedName>
</protein>
<evidence type="ECO:0000313" key="1">
    <source>
        <dbReference type="EMBL" id="SHG62147.1"/>
    </source>
</evidence>
<accession>A0A1M5LAV5</accession>
<proteinExistence type="predicted"/>
<dbReference type="EMBL" id="FQUP01000006">
    <property type="protein sequence ID" value="SHG62147.1"/>
    <property type="molecule type" value="Genomic_DNA"/>
</dbReference>
<organism evidence="1 2">
    <name type="scientific">Kaistia soli DSM 19436</name>
    <dbReference type="NCBI Taxonomy" id="1122133"/>
    <lineage>
        <taxon>Bacteria</taxon>
        <taxon>Pseudomonadati</taxon>
        <taxon>Pseudomonadota</taxon>
        <taxon>Alphaproteobacteria</taxon>
        <taxon>Hyphomicrobiales</taxon>
        <taxon>Kaistiaceae</taxon>
        <taxon>Kaistia</taxon>
    </lineage>
</organism>
<name>A0A1M5LAV5_9HYPH</name>
<dbReference type="Proteomes" id="UP000184485">
    <property type="component" value="Unassembled WGS sequence"/>
</dbReference>
<dbReference type="AlphaFoldDB" id="A0A1M5LAV5"/>
<dbReference type="RefSeq" id="WP_073057758.1">
    <property type="nucleotide sequence ID" value="NZ_FQUP01000006.1"/>
</dbReference>
<dbReference type="OrthoDB" id="244285at2"/>